<evidence type="ECO:0000256" key="9">
    <source>
        <dbReference type="ARBA" id="ARBA00023157"/>
    </source>
</evidence>
<protein>
    <submittedName>
        <fullName evidence="18 19">Sulfakinin receptor</fullName>
    </submittedName>
</protein>
<dbReference type="OrthoDB" id="10037617at2759"/>
<feature type="domain" description="G-protein coupled receptors family 1 profile" evidence="17">
    <location>
        <begin position="148"/>
        <end position="175"/>
    </location>
</feature>
<dbReference type="Gene3D" id="1.20.1070.10">
    <property type="entry name" value="Rhodopsin 7-helix transmembrane proteins"/>
    <property type="match status" value="3"/>
</dbReference>
<feature type="region of interest" description="Disordered" evidence="15">
    <location>
        <begin position="291"/>
        <end position="315"/>
    </location>
</feature>
<sequence>MTNDSFVYGVELKSPPPTTADDQLTQYDRFLKTQSMSEQFLNQFPGRQYRVSPSDQSVSLVYLDDQGHDSVNLSTSIRQILRQNIISTEWSLREGSTAATAANETSSGPGGSGSGSTGAVSRAHGDSTFQNNLIIPLYAVIFLLSVIGNLLVILTLAQNKRMRTVTNVYLLNLTLIIIDVSCSGLSDYHNSPEAMTNDSFVYGVELKSPPPTTADDQLTQYDRFLKTQSMSEQFLNQFPGRQYRVSPSDQSVSLVYLDDQGHDSVNLSTSIRQILRQNIISTEWSLREGSTAATAANETSSGPGGSGSGSTGAVSRAHGDSTFQNNLIIPLYAVIFLLSVIGNLLVILTLAQNKRMRTVTNVYLLNLAISDLLLGVFCMPFTLVGQVLRKFIFGSIMCKLIPYFQAVSVSVAVWTLVAISLERYFAICRPLTSRRWQTQFHAYKMIAVVWALSFLVNSPLCYVQRLQPVGQRGGNANTTSIIVVDPPMKCREMWPDKSYERAYVLFLDTGLLILPLLTMGFAYSMIVSKLWRGLRREMKNSVFQRHQLQINNAATVSLATSALDNVAAAATTTTTGSSRGQLITARSEATCYLLAAPGMTNSNSTSHFRQRAQLSLANNGNNNHCPYSTTAAAYGGMFQHHRGLGGGAGGVQNGPSSVISAKGNRLQMLKDFVESRRQRRPKSALKTTPIVPTVSSLTAAGLSASNSPKRIPLMPSASASGSKSYNSVTYSYATLETALNDRASSTEGGGVPTMLDPTSSMAPMGTSTSIPMTTTTTTKANLGPAILDSAYDAAATSFSRQAIRSTYMDKSIEAKKKVIRMLFVIIVEFFVCWAPLHILNTVYLYSPTFVYTYVSSNGIALVQLMAYISSCCNPITYCFMNRRFRQAFLNIFGCYQHRIFLCLCCCFHIPPESTQADAESKSGQGSRGANRSNNQGGGGGAGPGAGGNNSDISGNDSMAYAGRSINPRIGFSNGSDHVASSVSIVNSISSNRIAQVTQIIETDPEDATFRFKITWSKSSSSANQPKTVNGCDNERYS</sequence>
<evidence type="ECO:0000256" key="2">
    <source>
        <dbReference type="ARBA" id="ARBA00010663"/>
    </source>
</evidence>
<dbReference type="PANTHER" id="PTHR24238">
    <property type="entry name" value="G-PROTEIN COUPLED RECEPTOR"/>
    <property type="match status" value="1"/>
</dbReference>
<keyword evidence="20" id="KW-1185">Reference proteome</keyword>
<dbReference type="InParanoid" id="B0WGI0"/>
<dbReference type="InterPro" id="IPR009126">
    <property type="entry name" value="Cholcskin_rcpt"/>
</dbReference>
<evidence type="ECO:0000313" key="20">
    <source>
        <dbReference type="Proteomes" id="UP000002320"/>
    </source>
</evidence>
<evidence type="ECO:0000256" key="13">
    <source>
        <dbReference type="ARBA" id="ARBA00023288"/>
    </source>
</evidence>
<keyword evidence="4 14" id="KW-0812">Transmembrane</keyword>
<evidence type="ECO:0000256" key="15">
    <source>
        <dbReference type="SAM" id="MobiDB-lite"/>
    </source>
</evidence>
<dbReference type="GO" id="GO:0005886">
    <property type="term" value="C:plasma membrane"/>
    <property type="evidence" value="ECO:0007669"/>
    <property type="project" value="UniProtKB-SubCell"/>
</dbReference>
<feature type="compositionally biased region" description="Low complexity" evidence="15">
    <location>
        <begin position="97"/>
        <end position="107"/>
    </location>
</feature>
<feature type="transmembrane region" description="Helical" evidence="16">
    <location>
        <begin position="818"/>
        <end position="839"/>
    </location>
</feature>
<evidence type="ECO:0000256" key="14">
    <source>
        <dbReference type="RuleBase" id="RU000688"/>
    </source>
</evidence>
<keyword evidence="9" id="KW-1015">Disulfide bond</keyword>
<evidence type="ECO:0000256" key="6">
    <source>
        <dbReference type="ARBA" id="ARBA00023040"/>
    </source>
</evidence>
<evidence type="ECO:0000256" key="4">
    <source>
        <dbReference type="ARBA" id="ARBA00022692"/>
    </source>
</evidence>
<dbReference type="SMART" id="SM01381">
    <property type="entry name" value="7TM_GPCR_Srsx"/>
    <property type="match status" value="1"/>
</dbReference>
<feature type="transmembrane region" description="Helical" evidence="16">
    <location>
        <begin position="859"/>
        <end position="880"/>
    </location>
</feature>
<feature type="transmembrane region" description="Helical" evidence="16">
    <location>
        <begin position="442"/>
        <end position="460"/>
    </location>
</feature>
<feature type="transmembrane region" description="Helical" evidence="16">
    <location>
        <begin position="133"/>
        <end position="156"/>
    </location>
</feature>
<gene>
    <name evidence="19" type="primary">6037964</name>
    <name evidence="18" type="ORF">CpipJ_CPIJ005574</name>
</gene>
<feature type="transmembrane region" description="Helical" evidence="16">
    <location>
        <begin position="400"/>
        <end position="421"/>
    </location>
</feature>
<dbReference type="EnsemblMetazoa" id="CPIJ005574-RA">
    <property type="protein sequence ID" value="CPIJ005574-PA"/>
    <property type="gene ID" value="CPIJ005574"/>
</dbReference>
<keyword evidence="6 14" id="KW-0297">G-protein coupled receptor</keyword>
<evidence type="ECO:0000256" key="7">
    <source>
        <dbReference type="ARBA" id="ARBA00023136"/>
    </source>
</evidence>
<evidence type="ECO:0000256" key="12">
    <source>
        <dbReference type="ARBA" id="ARBA00023224"/>
    </source>
</evidence>
<dbReference type="PROSITE" id="PS00237">
    <property type="entry name" value="G_PROTEIN_RECEP_F1_1"/>
    <property type="match status" value="1"/>
</dbReference>
<reference evidence="18" key="1">
    <citation type="submission" date="2007-03" db="EMBL/GenBank/DDBJ databases">
        <title>Annotation of Culex pipiens quinquefasciatus.</title>
        <authorList>
            <consortium name="The Broad Institute Genome Sequencing Platform"/>
            <person name="Atkinson P.W."/>
            <person name="Hemingway J."/>
            <person name="Christensen B.M."/>
            <person name="Higgs S."/>
            <person name="Kodira C."/>
            <person name="Hannick L."/>
            <person name="Megy K."/>
            <person name="O'Leary S."/>
            <person name="Pearson M."/>
            <person name="Haas B.J."/>
            <person name="Mauceli E."/>
            <person name="Wortman J.R."/>
            <person name="Lee N.H."/>
            <person name="Guigo R."/>
            <person name="Stanke M."/>
            <person name="Alvarado L."/>
            <person name="Amedeo P."/>
            <person name="Antoine C.H."/>
            <person name="Arensburger P."/>
            <person name="Bidwell S.L."/>
            <person name="Crawford M."/>
            <person name="Camaro F."/>
            <person name="Devon K."/>
            <person name="Engels R."/>
            <person name="Hammond M."/>
            <person name="Howarth C."/>
            <person name="Koehrsen M."/>
            <person name="Lawson D."/>
            <person name="Montgomery P."/>
            <person name="Nene V."/>
            <person name="Nusbaum C."/>
            <person name="Puiu D."/>
            <person name="Romero-Severson J."/>
            <person name="Severson D.W."/>
            <person name="Shumway M."/>
            <person name="Sisk P."/>
            <person name="Stolte C."/>
            <person name="Zeng Q."/>
            <person name="Eisenstadt E."/>
            <person name="Fraser-Liggett C."/>
            <person name="Strausberg R."/>
            <person name="Galagan J."/>
            <person name="Birren B."/>
            <person name="Collins F.H."/>
        </authorList>
    </citation>
    <scope>NUCLEOTIDE SEQUENCE [LARGE SCALE GENOMIC DNA]</scope>
    <source>
        <strain evidence="18">JHB</strain>
    </source>
</reference>
<dbReference type="OMA" id="STEWSLR"/>
<evidence type="ECO:0000256" key="10">
    <source>
        <dbReference type="ARBA" id="ARBA00023170"/>
    </source>
</evidence>
<keyword evidence="8" id="KW-0564">Palmitate</keyword>
<dbReference type="PRINTS" id="PR01822">
    <property type="entry name" value="CCYSTOKININR"/>
</dbReference>
<dbReference type="HOGENOM" id="CLU_011056_0_0_1"/>
<name>B0WGI0_CULQU</name>
<evidence type="ECO:0000256" key="3">
    <source>
        <dbReference type="ARBA" id="ARBA00022475"/>
    </source>
</evidence>
<dbReference type="VEuPathDB" id="VectorBase:CQUJHB007660"/>
<dbReference type="Proteomes" id="UP000002320">
    <property type="component" value="Unassembled WGS sequence"/>
</dbReference>
<feature type="region of interest" description="Disordered" evidence="15">
    <location>
        <begin position="1017"/>
        <end position="1037"/>
    </location>
</feature>
<dbReference type="FunCoup" id="B0WGI0">
    <property type="interactions" value="61"/>
</dbReference>
<feature type="transmembrane region" description="Helical" evidence="16">
    <location>
        <begin position="329"/>
        <end position="351"/>
    </location>
</feature>
<feature type="region of interest" description="Disordered" evidence="15">
    <location>
        <begin position="701"/>
        <end position="724"/>
    </location>
</feature>
<proteinExistence type="inferred from homology"/>
<feature type="domain" description="G-protein coupled receptors family 1 profile" evidence="17">
    <location>
        <begin position="342"/>
        <end position="877"/>
    </location>
</feature>
<reference evidence="19" key="2">
    <citation type="submission" date="2020-05" db="UniProtKB">
        <authorList>
            <consortium name="EnsemblMetazoa"/>
        </authorList>
    </citation>
    <scope>IDENTIFICATION</scope>
    <source>
        <strain evidence="19">JHB</strain>
    </source>
</reference>
<organism>
    <name type="scientific">Culex quinquefasciatus</name>
    <name type="common">Southern house mosquito</name>
    <name type="synonym">Culex pungens</name>
    <dbReference type="NCBI Taxonomy" id="7176"/>
    <lineage>
        <taxon>Eukaryota</taxon>
        <taxon>Metazoa</taxon>
        <taxon>Ecdysozoa</taxon>
        <taxon>Arthropoda</taxon>
        <taxon>Hexapoda</taxon>
        <taxon>Insecta</taxon>
        <taxon>Pterygota</taxon>
        <taxon>Neoptera</taxon>
        <taxon>Endopterygota</taxon>
        <taxon>Diptera</taxon>
        <taxon>Nematocera</taxon>
        <taxon>Culicoidea</taxon>
        <taxon>Culicidae</taxon>
        <taxon>Culicinae</taxon>
        <taxon>Culicini</taxon>
        <taxon>Culex</taxon>
        <taxon>Culex</taxon>
    </lineage>
</organism>
<keyword evidence="11" id="KW-0325">Glycoprotein</keyword>
<evidence type="ECO:0000256" key="8">
    <source>
        <dbReference type="ARBA" id="ARBA00023139"/>
    </source>
</evidence>
<dbReference type="SUPFAM" id="SSF81321">
    <property type="entry name" value="Family A G protein-coupled receptor-like"/>
    <property type="match status" value="2"/>
</dbReference>
<feature type="compositionally biased region" description="Low complexity" evidence="15">
    <location>
        <begin position="291"/>
        <end position="301"/>
    </location>
</feature>
<evidence type="ECO:0000256" key="11">
    <source>
        <dbReference type="ARBA" id="ARBA00023180"/>
    </source>
</evidence>
<keyword evidence="7 16" id="KW-0472">Membrane</keyword>
<evidence type="ECO:0000313" key="18">
    <source>
        <dbReference type="EMBL" id="EDS26978.1"/>
    </source>
</evidence>
<evidence type="ECO:0000256" key="16">
    <source>
        <dbReference type="SAM" id="Phobius"/>
    </source>
</evidence>
<feature type="compositionally biased region" description="Polar residues" evidence="15">
    <location>
        <begin position="1017"/>
        <end position="1027"/>
    </location>
</feature>
<evidence type="ECO:0000259" key="17">
    <source>
        <dbReference type="PROSITE" id="PS50262"/>
    </source>
</evidence>
<feature type="region of interest" description="Disordered" evidence="15">
    <location>
        <begin position="97"/>
        <end position="121"/>
    </location>
</feature>
<dbReference type="PRINTS" id="PR00237">
    <property type="entry name" value="GPCRRHODOPSN"/>
</dbReference>
<evidence type="ECO:0000256" key="1">
    <source>
        <dbReference type="ARBA" id="ARBA00004651"/>
    </source>
</evidence>
<dbReference type="InterPro" id="IPR000276">
    <property type="entry name" value="GPCR_Rhodpsn"/>
</dbReference>
<feature type="transmembrane region" description="Helical" evidence="16">
    <location>
        <begin position="363"/>
        <end position="388"/>
    </location>
</feature>
<keyword evidence="12 14" id="KW-0807">Transducer</keyword>
<feature type="transmembrane region" description="Helical" evidence="16">
    <location>
        <begin position="502"/>
        <end position="526"/>
    </location>
</feature>
<accession>B0WGI0</accession>
<dbReference type="PROSITE" id="PS50262">
    <property type="entry name" value="G_PROTEIN_RECEP_F1_2"/>
    <property type="match status" value="2"/>
</dbReference>
<evidence type="ECO:0000256" key="5">
    <source>
        <dbReference type="ARBA" id="ARBA00022989"/>
    </source>
</evidence>
<dbReference type="PANTHER" id="PTHR24238:SF46">
    <property type="entry name" value="GASTRIN_CHOLECYSTOKININ TYPE B RECEPTOR"/>
    <property type="match status" value="1"/>
</dbReference>
<dbReference type="eggNOG" id="KOG3656">
    <property type="taxonomic scope" value="Eukaryota"/>
</dbReference>
<dbReference type="Pfam" id="PF00001">
    <property type="entry name" value="7tm_1"/>
    <property type="match status" value="1"/>
</dbReference>
<dbReference type="InterPro" id="IPR017452">
    <property type="entry name" value="GPCR_Rhodpsn_7TM"/>
</dbReference>
<keyword evidence="3" id="KW-1003">Cell membrane</keyword>
<keyword evidence="13" id="KW-0449">Lipoprotein</keyword>
<dbReference type="EMBL" id="DS231926">
    <property type="protein sequence ID" value="EDS26978.1"/>
    <property type="molecule type" value="Genomic_DNA"/>
</dbReference>
<dbReference type="AlphaFoldDB" id="B0WGI0"/>
<dbReference type="STRING" id="7176.B0WGI0"/>
<dbReference type="KEGG" id="cqu:CpipJ_CPIJ005574"/>
<dbReference type="VEuPathDB" id="VectorBase:CPIJ005574"/>
<feature type="transmembrane region" description="Helical" evidence="16">
    <location>
        <begin position="168"/>
        <end position="186"/>
    </location>
</feature>
<comment type="subcellular location">
    <subcellularLocation>
        <location evidence="1">Cell membrane</location>
        <topology evidence="1">Multi-pass membrane protein</topology>
    </subcellularLocation>
</comment>
<keyword evidence="5 16" id="KW-1133">Transmembrane helix</keyword>
<evidence type="ECO:0000313" key="19">
    <source>
        <dbReference type="EnsemblMetazoa" id="CPIJ005574-PA"/>
    </source>
</evidence>
<feature type="compositionally biased region" description="Gly residues" evidence="15">
    <location>
        <begin position="935"/>
        <end position="947"/>
    </location>
</feature>
<keyword evidence="10 14" id="KW-0675">Receptor</keyword>
<feature type="region of interest" description="Disordered" evidence="15">
    <location>
        <begin position="917"/>
        <end position="953"/>
    </location>
</feature>
<dbReference type="GO" id="GO:0008188">
    <property type="term" value="F:neuropeptide receptor activity"/>
    <property type="evidence" value="ECO:0007669"/>
    <property type="project" value="TreeGrafter"/>
</dbReference>
<comment type="similarity">
    <text evidence="2 14">Belongs to the G-protein coupled receptor 1 family.</text>
</comment>